<dbReference type="Proteomes" id="UP000277580">
    <property type="component" value="Unassembled WGS sequence"/>
</dbReference>
<accession>A0A3N4L1L8</accession>
<dbReference type="OrthoDB" id="10353526at2759"/>
<dbReference type="InParanoid" id="A0A3N4L1L8"/>
<dbReference type="AlphaFoldDB" id="A0A3N4L1L8"/>
<reference evidence="2 3" key="1">
    <citation type="journal article" date="2018" name="Nat. Ecol. Evol.">
        <title>Pezizomycetes genomes reveal the molecular basis of ectomycorrhizal truffle lifestyle.</title>
        <authorList>
            <person name="Murat C."/>
            <person name="Payen T."/>
            <person name="Noel B."/>
            <person name="Kuo A."/>
            <person name="Morin E."/>
            <person name="Chen J."/>
            <person name="Kohler A."/>
            <person name="Krizsan K."/>
            <person name="Balestrini R."/>
            <person name="Da Silva C."/>
            <person name="Montanini B."/>
            <person name="Hainaut M."/>
            <person name="Levati E."/>
            <person name="Barry K.W."/>
            <person name="Belfiori B."/>
            <person name="Cichocki N."/>
            <person name="Clum A."/>
            <person name="Dockter R.B."/>
            <person name="Fauchery L."/>
            <person name="Guy J."/>
            <person name="Iotti M."/>
            <person name="Le Tacon F."/>
            <person name="Lindquist E.A."/>
            <person name="Lipzen A."/>
            <person name="Malagnac F."/>
            <person name="Mello A."/>
            <person name="Molinier V."/>
            <person name="Miyauchi S."/>
            <person name="Poulain J."/>
            <person name="Riccioni C."/>
            <person name="Rubini A."/>
            <person name="Sitrit Y."/>
            <person name="Splivallo R."/>
            <person name="Traeger S."/>
            <person name="Wang M."/>
            <person name="Zifcakova L."/>
            <person name="Wipf D."/>
            <person name="Zambonelli A."/>
            <person name="Paolocci F."/>
            <person name="Nowrousian M."/>
            <person name="Ottonello S."/>
            <person name="Baldrian P."/>
            <person name="Spatafora J.W."/>
            <person name="Henrissat B."/>
            <person name="Nagy L.G."/>
            <person name="Aury J.M."/>
            <person name="Wincker P."/>
            <person name="Grigoriev I.V."/>
            <person name="Bonfante P."/>
            <person name="Martin F.M."/>
        </authorList>
    </citation>
    <scope>NUCLEOTIDE SEQUENCE [LARGE SCALE GENOMIC DNA]</scope>
    <source>
        <strain evidence="2 3">CCBAS932</strain>
    </source>
</reference>
<name>A0A3N4L1L8_9PEZI</name>
<feature type="compositionally biased region" description="Acidic residues" evidence="1">
    <location>
        <begin position="47"/>
        <end position="66"/>
    </location>
</feature>
<evidence type="ECO:0000313" key="2">
    <source>
        <dbReference type="EMBL" id="RPB15569.1"/>
    </source>
</evidence>
<proteinExistence type="predicted"/>
<evidence type="ECO:0000256" key="1">
    <source>
        <dbReference type="SAM" id="MobiDB-lite"/>
    </source>
</evidence>
<dbReference type="EMBL" id="ML119112">
    <property type="protein sequence ID" value="RPB15569.1"/>
    <property type="molecule type" value="Genomic_DNA"/>
</dbReference>
<evidence type="ECO:0000313" key="3">
    <source>
        <dbReference type="Proteomes" id="UP000277580"/>
    </source>
</evidence>
<organism evidence="2 3">
    <name type="scientific">Morchella conica CCBAS932</name>
    <dbReference type="NCBI Taxonomy" id="1392247"/>
    <lineage>
        <taxon>Eukaryota</taxon>
        <taxon>Fungi</taxon>
        <taxon>Dikarya</taxon>
        <taxon>Ascomycota</taxon>
        <taxon>Pezizomycotina</taxon>
        <taxon>Pezizomycetes</taxon>
        <taxon>Pezizales</taxon>
        <taxon>Morchellaceae</taxon>
        <taxon>Morchella</taxon>
    </lineage>
</organism>
<feature type="region of interest" description="Disordered" evidence="1">
    <location>
        <begin position="158"/>
        <end position="180"/>
    </location>
</feature>
<sequence>MATSAPKAIVAQAAALRAARKISSTPFTKNDTAPVVKKKRNLENIWDIDADAANGEADEEDDDDESGSASETNSSDGEREQRSIAISATVKNIYTKLEDLEHTIEQELKPLAYATLERMERLEALVIKQEHLRKIEEQGSIPDYLEEPGQREREVVTGMGWGDTSDRKQKRTRRISRELF</sequence>
<protein>
    <submittedName>
        <fullName evidence="2">Uncharacterized protein</fullName>
    </submittedName>
</protein>
<keyword evidence="3" id="KW-1185">Reference proteome</keyword>
<feature type="region of interest" description="Disordered" evidence="1">
    <location>
        <begin position="47"/>
        <end position="84"/>
    </location>
</feature>
<gene>
    <name evidence="2" type="ORF">P167DRAFT_598551</name>
</gene>